<dbReference type="InterPro" id="IPR002109">
    <property type="entry name" value="Glutaredoxin"/>
</dbReference>
<keyword evidence="3" id="KW-1185">Reference proteome</keyword>
<evidence type="ECO:0000313" key="3">
    <source>
        <dbReference type="Proteomes" id="UP000239236"/>
    </source>
</evidence>
<dbReference type="Pfam" id="PF00462">
    <property type="entry name" value="Glutaredoxin"/>
    <property type="match status" value="1"/>
</dbReference>
<dbReference type="Gene3D" id="3.40.30.10">
    <property type="entry name" value="Glutaredoxin"/>
    <property type="match status" value="1"/>
</dbReference>
<organism evidence="2 3">
    <name type="scientific">Bacillus wiedmannii</name>
    <dbReference type="NCBI Taxonomy" id="1890302"/>
    <lineage>
        <taxon>Bacteria</taxon>
        <taxon>Bacillati</taxon>
        <taxon>Bacillota</taxon>
        <taxon>Bacilli</taxon>
        <taxon>Bacillales</taxon>
        <taxon>Bacillaceae</taxon>
        <taxon>Bacillus</taxon>
        <taxon>Bacillus cereus group</taxon>
    </lineage>
</organism>
<name>A0ABX5DMH0_9BACI</name>
<reference evidence="2 3" key="1">
    <citation type="submission" date="2018-03" db="EMBL/GenBank/DDBJ databases">
        <title>Genotypic and phenotypic analysis of antagonistic Bacillus spp. isolated from rhizosphere soil of plants in Tibet.</title>
        <authorList>
            <person name="Borriss R."/>
            <person name="Lasch P."/>
            <person name="Wu L."/>
            <person name="Wu H."/>
            <person name="Gao X."/>
        </authorList>
    </citation>
    <scope>NUCLEOTIDE SEQUENCE [LARGE SCALE GENOMIC DNA]</scope>
    <source>
        <strain evidence="2 3">NMSW16</strain>
    </source>
</reference>
<dbReference type="Proteomes" id="UP000239236">
    <property type="component" value="Unassembled WGS sequence"/>
</dbReference>
<dbReference type="CDD" id="cd02976">
    <property type="entry name" value="NrdH"/>
    <property type="match status" value="1"/>
</dbReference>
<comment type="caution">
    <text evidence="2">The sequence shown here is derived from an EMBL/GenBank/DDBJ whole genome shotgun (WGS) entry which is preliminary data.</text>
</comment>
<gene>
    <name evidence="2" type="ORF">C6357_28770</name>
</gene>
<evidence type="ECO:0000313" key="2">
    <source>
        <dbReference type="EMBL" id="PRT35467.1"/>
    </source>
</evidence>
<accession>A0ABX5DMH0</accession>
<proteinExistence type="predicted"/>
<dbReference type="EMBL" id="PVRR01000015">
    <property type="protein sequence ID" value="PRT35467.1"/>
    <property type="molecule type" value="Genomic_DNA"/>
</dbReference>
<dbReference type="PROSITE" id="PS51354">
    <property type="entry name" value="GLUTAREDOXIN_2"/>
    <property type="match status" value="1"/>
</dbReference>
<evidence type="ECO:0000259" key="1">
    <source>
        <dbReference type="Pfam" id="PF00462"/>
    </source>
</evidence>
<dbReference type="SUPFAM" id="SSF52833">
    <property type="entry name" value="Thioredoxin-like"/>
    <property type="match status" value="1"/>
</dbReference>
<dbReference type="RefSeq" id="WP_106102767.1">
    <property type="nucleotide sequence ID" value="NZ_PVRR01000015.1"/>
</dbReference>
<protein>
    <submittedName>
        <fullName evidence="2">NrdH-redoxin</fullName>
    </submittedName>
</protein>
<feature type="domain" description="Glutaredoxin" evidence="1">
    <location>
        <begin position="5"/>
        <end position="62"/>
    </location>
</feature>
<dbReference type="InterPro" id="IPR036249">
    <property type="entry name" value="Thioredoxin-like_sf"/>
</dbReference>
<sequence length="78" mass="8652">MATKIVVYTKNACPDCMHVKFGLEASGAEFETRNIEENAEYKKEFDKYGYSTAPVTVFPNGKVLAGFEFGEFATELGL</sequence>